<accession>A0A1U7Q0P2</accession>
<keyword evidence="4" id="KW-1185">Reference proteome</keyword>
<dbReference type="InterPro" id="IPR044946">
    <property type="entry name" value="Restrct_endonuc_typeI_TRD_sf"/>
</dbReference>
<dbReference type="REBASE" id="200238">
    <property type="entry name" value="S3.Cbo19482ORF2562P"/>
</dbReference>
<sequence length="192" mass="22694">MIKDLISYVNTIRYRLYEQILNEENELVQVKDTLNYEQPTKYLVTNTDYSSDISLIPVLTANKVFVLGYTDEEYGMYDKGQCIIFDDFTMDVKFVDFLFKVKSSAIKILTAKPNVNLKFIFEYLSFLNLSSNEHKRHYISEIEPMEIQLPNYIQQIYVADFLSSIDDKVKTEFEIHMLLIKQKQYLLANLFI</sequence>
<gene>
    <name evidence="3" type="ORF">SAMN05660493_02566</name>
</gene>
<dbReference type="CDD" id="cd17274">
    <property type="entry name" value="RMtype1_S_Eco540ANI-TRD1-CR1_like"/>
    <property type="match status" value="1"/>
</dbReference>
<keyword evidence="2" id="KW-0238">DNA-binding</keyword>
<dbReference type="GO" id="GO:0009307">
    <property type="term" value="P:DNA restriction-modification system"/>
    <property type="evidence" value="ECO:0007669"/>
    <property type="project" value="UniProtKB-KW"/>
</dbReference>
<dbReference type="STRING" id="1121284.SAMN05660493_02566"/>
<dbReference type="EMBL" id="FTPU01000032">
    <property type="protein sequence ID" value="SIT97838.1"/>
    <property type="molecule type" value="Genomic_DNA"/>
</dbReference>
<keyword evidence="1" id="KW-0680">Restriction system</keyword>
<dbReference type="Gene3D" id="3.90.220.20">
    <property type="entry name" value="DNA methylase specificity domains"/>
    <property type="match status" value="1"/>
</dbReference>
<evidence type="ECO:0000256" key="2">
    <source>
        <dbReference type="ARBA" id="ARBA00023125"/>
    </source>
</evidence>
<dbReference type="GO" id="GO:0003677">
    <property type="term" value="F:DNA binding"/>
    <property type="evidence" value="ECO:0007669"/>
    <property type="project" value="UniProtKB-KW"/>
</dbReference>
<dbReference type="AlphaFoldDB" id="A0A1U7Q0P2"/>
<evidence type="ECO:0000313" key="3">
    <source>
        <dbReference type="EMBL" id="SIT97838.1"/>
    </source>
</evidence>
<evidence type="ECO:0000313" key="4">
    <source>
        <dbReference type="Proteomes" id="UP000187261"/>
    </source>
</evidence>
<evidence type="ECO:0000256" key="1">
    <source>
        <dbReference type="ARBA" id="ARBA00022747"/>
    </source>
</evidence>
<dbReference type="SUPFAM" id="SSF116734">
    <property type="entry name" value="DNA methylase specificity domain"/>
    <property type="match status" value="1"/>
</dbReference>
<protein>
    <submittedName>
        <fullName evidence="3">Type I restriction modification DNA specificity domain</fullName>
    </submittedName>
</protein>
<organism evidence="3 4">
    <name type="scientific">Epilithonimonas bovis DSM 19482</name>
    <dbReference type="NCBI Taxonomy" id="1121284"/>
    <lineage>
        <taxon>Bacteria</taxon>
        <taxon>Pseudomonadati</taxon>
        <taxon>Bacteroidota</taxon>
        <taxon>Flavobacteriia</taxon>
        <taxon>Flavobacteriales</taxon>
        <taxon>Weeksellaceae</taxon>
        <taxon>Chryseobacterium group</taxon>
        <taxon>Epilithonimonas</taxon>
    </lineage>
</organism>
<proteinExistence type="predicted"/>
<dbReference type="Proteomes" id="UP000187261">
    <property type="component" value="Unassembled WGS sequence"/>
</dbReference>
<reference evidence="4" key="1">
    <citation type="submission" date="2016-10" db="EMBL/GenBank/DDBJ databases">
        <authorList>
            <person name="Varghese N."/>
            <person name="Submissions S."/>
        </authorList>
    </citation>
    <scope>NUCLEOTIDE SEQUENCE [LARGE SCALE GENOMIC DNA]</scope>
    <source>
        <strain evidence="4">DSM 19482</strain>
    </source>
</reference>
<name>A0A1U7Q0P2_9FLAO</name>
<dbReference type="Gene3D" id="1.10.287.1120">
    <property type="entry name" value="Bipartite methylase S protein"/>
    <property type="match status" value="1"/>
</dbReference>